<dbReference type="AlphaFoldDB" id="A0A2G9UNP5"/>
<dbReference type="EMBL" id="KZ346056">
    <property type="protein sequence ID" value="PIO71090.1"/>
    <property type="molecule type" value="Genomic_DNA"/>
</dbReference>
<name>A0A2G9UNP5_TELCI</name>
<reference evidence="1 2" key="1">
    <citation type="submission" date="2015-09" db="EMBL/GenBank/DDBJ databases">
        <title>Draft genome of the parasitic nematode Teladorsagia circumcincta isolate WARC Sus (inbred).</title>
        <authorList>
            <person name="Mitreva M."/>
        </authorList>
    </citation>
    <scope>NUCLEOTIDE SEQUENCE [LARGE SCALE GENOMIC DNA]</scope>
    <source>
        <strain evidence="1 2">S</strain>
    </source>
</reference>
<keyword evidence="2" id="KW-1185">Reference proteome</keyword>
<gene>
    <name evidence="1" type="ORF">TELCIR_07020</name>
</gene>
<dbReference type="Proteomes" id="UP000230423">
    <property type="component" value="Unassembled WGS sequence"/>
</dbReference>
<evidence type="ECO:0000313" key="1">
    <source>
        <dbReference type="EMBL" id="PIO71090.1"/>
    </source>
</evidence>
<accession>A0A2G9UNP5</accession>
<proteinExistence type="predicted"/>
<protein>
    <submittedName>
        <fullName evidence="1">Uncharacterized protein</fullName>
    </submittedName>
</protein>
<organism evidence="1 2">
    <name type="scientific">Teladorsagia circumcincta</name>
    <name type="common">Brown stomach worm</name>
    <name type="synonym">Ostertagia circumcincta</name>
    <dbReference type="NCBI Taxonomy" id="45464"/>
    <lineage>
        <taxon>Eukaryota</taxon>
        <taxon>Metazoa</taxon>
        <taxon>Ecdysozoa</taxon>
        <taxon>Nematoda</taxon>
        <taxon>Chromadorea</taxon>
        <taxon>Rhabditida</taxon>
        <taxon>Rhabditina</taxon>
        <taxon>Rhabditomorpha</taxon>
        <taxon>Strongyloidea</taxon>
        <taxon>Trichostrongylidae</taxon>
        <taxon>Teladorsagia</taxon>
    </lineage>
</organism>
<sequence length="74" mass="8355">MRDQGTNRNQKRNDSKTERILLFRRASAEDVCAYKTPALGIAIQCGFDPMQMSSVFCIAIPSPNEKCCDFHSKL</sequence>
<evidence type="ECO:0000313" key="2">
    <source>
        <dbReference type="Proteomes" id="UP000230423"/>
    </source>
</evidence>